<gene>
    <name evidence="1" type="ORF">DES45_11043</name>
</gene>
<sequence>MDCFADVMVLGPSDPDPGAKPAMAAEPSLADKVRFLGTASAYPHGPDDVIVKETHMSCVFLAGERVFKLKKPVRHSYLDFSTLEAREHFCREEVRLNRRLAPGIYLGVRPLLRSSAGSLVLDGIGDVVDWLVEMRRLPAESMLDARLEAGVVREGDVVCLAAVLADFYRAAEHPAVGPDVPFMHFTTEMGANRSVLMRPEFRAGQPGVEALLDRIDASLLSSRDRLAERGRSGHVVDGHGDLRPEHVCLTEPIVIFDRLEFNPDLRLVDPFDELSFLGMECACLGAAWIGRDLIRYVADLMGQKVPCDLMGLYTALHAVLRARLSLAHLLDPVPREPAKWMPQAKRYLALADQALL</sequence>
<dbReference type="InterPro" id="IPR011009">
    <property type="entry name" value="Kinase-like_dom_sf"/>
</dbReference>
<comment type="caution">
    <text evidence="1">The sequence shown here is derived from an EMBL/GenBank/DDBJ whole genome shotgun (WGS) entry which is preliminary data.</text>
</comment>
<organism evidence="1 2">
    <name type="scientific">Microvirga subterranea</name>
    <dbReference type="NCBI Taxonomy" id="186651"/>
    <lineage>
        <taxon>Bacteria</taxon>
        <taxon>Pseudomonadati</taxon>
        <taxon>Pseudomonadota</taxon>
        <taxon>Alphaproteobacteria</taxon>
        <taxon>Hyphomicrobiales</taxon>
        <taxon>Methylobacteriaceae</taxon>
        <taxon>Microvirga</taxon>
    </lineage>
</organism>
<dbReference type="AlphaFoldDB" id="A0A370HHZ8"/>
<evidence type="ECO:0000313" key="2">
    <source>
        <dbReference type="Proteomes" id="UP000254925"/>
    </source>
</evidence>
<dbReference type="Proteomes" id="UP000254925">
    <property type="component" value="Unassembled WGS sequence"/>
</dbReference>
<dbReference type="SUPFAM" id="SSF56112">
    <property type="entry name" value="Protein kinase-like (PK-like)"/>
    <property type="match status" value="1"/>
</dbReference>
<proteinExistence type="predicted"/>
<evidence type="ECO:0000313" key="1">
    <source>
        <dbReference type="EMBL" id="RDI55099.1"/>
    </source>
</evidence>
<protein>
    <submittedName>
        <fullName evidence="1">Aminoglycoside phosphotransferase family enzyme</fullName>
    </submittedName>
</protein>
<keyword evidence="1" id="KW-0808">Transferase</keyword>
<dbReference type="InterPro" id="IPR052732">
    <property type="entry name" value="Cell-binding_unc_protein"/>
</dbReference>
<dbReference type="PANTHER" id="PTHR43883:SF1">
    <property type="entry name" value="GLUCONOKINASE"/>
    <property type="match status" value="1"/>
</dbReference>
<dbReference type="PANTHER" id="PTHR43883">
    <property type="entry name" value="SLR0207 PROTEIN"/>
    <property type="match status" value="1"/>
</dbReference>
<name>A0A370HHZ8_9HYPH</name>
<dbReference type="EMBL" id="QQBB01000010">
    <property type="protein sequence ID" value="RDI55099.1"/>
    <property type="molecule type" value="Genomic_DNA"/>
</dbReference>
<keyword evidence="2" id="KW-1185">Reference proteome</keyword>
<accession>A0A370HHZ8</accession>
<reference evidence="1 2" key="1">
    <citation type="submission" date="2018-07" db="EMBL/GenBank/DDBJ databases">
        <title>Genomic Encyclopedia of Type Strains, Phase IV (KMG-IV): sequencing the most valuable type-strain genomes for metagenomic binning, comparative biology and taxonomic classification.</title>
        <authorList>
            <person name="Goeker M."/>
        </authorList>
    </citation>
    <scope>NUCLEOTIDE SEQUENCE [LARGE SCALE GENOMIC DNA]</scope>
    <source>
        <strain evidence="1 2">DSM 14364</strain>
    </source>
</reference>
<dbReference type="GO" id="GO:0016740">
    <property type="term" value="F:transferase activity"/>
    <property type="evidence" value="ECO:0007669"/>
    <property type="project" value="UniProtKB-KW"/>
</dbReference>